<proteinExistence type="inferred from homology"/>
<feature type="domain" description="Major facilitator superfamily (MFS) profile" evidence="12">
    <location>
        <begin position="45"/>
        <end position="537"/>
    </location>
</feature>
<feature type="transmembrane region" description="Helical" evidence="11">
    <location>
        <begin position="386"/>
        <end position="406"/>
    </location>
</feature>
<feature type="transmembrane region" description="Helical" evidence="11">
    <location>
        <begin position="232"/>
        <end position="251"/>
    </location>
</feature>
<dbReference type="PROSITE" id="PS50850">
    <property type="entry name" value="MFS"/>
    <property type="match status" value="1"/>
</dbReference>
<reference evidence="13" key="1">
    <citation type="submission" date="2022-01" db="EMBL/GenBank/DDBJ databases">
        <authorList>
            <person name="King R."/>
        </authorList>
    </citation>
    <scope>NUCLEOTIDE SEQUENCE</scope>
</reference>
<feature type="transmembrane region" description="Helical" evidence="11">
    <location>
        <begin position="514"/>
        <end position="533"/>
    </location>
</feature>
<gene>
    <name evidence="13" type="ORF">CHIRRI_LOCUS4430</name>
</gene>
<sequence>MPRLIRKRKMSINSPPFGITCLTNVTSRLCPSIHFNRFLLYKLSVLMLTYLSYVCYHMTRKPLAVVKSVLHRNCSDPQGSVTETLHFGADDNSCNYPPFDGPDSTALLGLMDSSFLICYAIAMFFSGFIAERVSLRYFLSLGMLFSGFFCYSFGYGKVKDIHSLTYFMIIQALAGIFQTSGWPGVVTIVSRWCGKAKRGLIFGIWNSHTSIGNMLGTYIAAHYVDSDWSMSFIVPGFIMGIMGFINFMFLIDSPELVGMQHEVTSNNPETAYRRIDDSDIEDEDVASDVLARSESGDHESNPSLRSLRGSVNSQETRYNERTPILSGHHQNSHHDEPIGFMGAVKIPGVMEFSLCLFFSKLVNYTFLFWLPLYIKNTTPLSSEHSAELSMVFDIGGIVGAILAGVVSDVSSMPASTCVSMLFVSAPLLFIYETYGNLAWIANVGLLFVVGLFVNGPYALITTSVSAELGQHKSLEGNAKALATVTSIIDGTGSIGAAVGPLIAGLVQTGGWQNVFYMLITSNILAMVLLFRLVGKELKKCRRRGNIRIE</sequence>
<evidence type="ECO:0000256" key="4">
    <source>
        <dbReference type="ARBA" id="ARBA00022597"/>
    </source>
</evidence>
<evidence type="ECO:0000256" key="10">
    <source>
        <dbReference type="SAM" id="MobiDB-lite"/>
    </source>
</evidence>
<dbReference type="Proteomes" id="UP001153620">
    <property type="component" value="Chromosome 1"/>
</dbReference>
<comment type="subcellular location">
    <subcellularLocation>
        <location evidence="1">Membrane</location>
        <topology evidence="1">Multi-pass membrane protein</topology>
    </subcellularLocation>
</comment>
<evidence type="ECO:0000256" key="8">
    <source>
        <dbReference type="ARBA" id="ARBA00041091"/>
    </source>
</evidence>
<evidence type="ECO:0000256" key="11">
    <source>
        <dbReference type="SAM" id="Phobius"/>
    </source>
</evidence>
<dbReference type="SUPFAM" id="SSF103473">
    <property type="entry name" value="MFS general substrate transporter"/>
    <property type="match status" value="1"/>
</dbReference>
<keyword evidence="6 11" id="KW-1133">Transmembrane helix</keyword>
<feature type="transmembrane region" description="Helical" evidence="11">
    <location>
        <begin position="413"/>
        <end position="431"/>
    </location>
</feature>
<dbReference type="AlphaFoldDB" id="A0A9N9RQW8"/>
<dbReference type="PANTHER" id="PTHR43184:SF12">
    <property type="entry name" value="SUGAR PHOSPHATE EXCHANGER 3"/>
    <property type="match status" value="1"/>
</dbReference>
<feature type="transmembrane region" description="Helical" evidence="11">
    <location>
        <begin position="137"/>
        <end position="154"/>
    </location>
</feature>
<keyword evidence="14" id="KW-1185">Reference proteome</keyword>
<feature type="region of interest" description="Disordered" evidence="10">
    <location>
        <begin position="291"/>
        <end position="315"/>
    </location>
</feature>
<evidence type="ECO:0000256" key="9">
    <source>
        <dbReference type="ARBA" id="ARBA00042039"/>
    </source>
</evidence>
<evidence type="ECO:0000256" key="7">
    <source>
        <dbReference type="ARBA" id="ARBA00023136"/>
    </source>
</evidence>
<name>A0A9N9RQW8_9DIPT</name>
<dbReference type="GO" id="GO:0022857">
    <property type="term" value="F:transmembrane transporter activity"/>
    <property type="evidence" value="ECO:0007669"/>
    <property type="project" value="InterPro"/>
</dbReference>
<dbReference type="InterPro" id="IPR020846">
    <property type="entry name" value="MFS_dom"/>
</dbReference>
<dbReference type="PANTHER" id="PTHR43184">
    <property type="entry name" value="MAJOR FACILITATOR SUPERFAMILY TRANSPORTER 16, ISOFORM B"/>
    <property type="match status" value="1"/>
</dbReference>
<dbReference type="PIRSF" id="PIRSF002808">
    <property type="entry name" value="Hexose_phosphate_transp"/>
    <property type="match status" value="1"/>
</dbReference>
<dbReference type="InterPro" id="IPR036259">
    <property type="entry name" value="MFS_trans_sf"/>
</dbReference>
<comment type="similarity">
    <text evidence="2">Belongs to the major facilitator superfamily. Organophosphate:Pi antiporter (OPA) (TC 2.A.1.4) family.</text>
</comment>
<evidence type="ECO:0000256" key="5">
    <source>
        <dbReference type="ARBA" id="ARBA00022692"/>
    </source>
</evidence>
<accession>A0A9N9RQW8</accession>
<keyword evidence="3" id="KW-0813">Transport</keyword>
<feature type="transmembrane region" description="Helical" evidence="11">
    <location>
        <begin position="200"/>
        <end position="220"/>
    </location>
</feature>
<dbReference type="Pfam" id="PF07690">
    <property type="entry name" value="MFS_1"/>
    <property type="match status" value="1"/>
</dbReference>
<evidence type="ECO:0000256" key="3">
    <source>
        <dbReference type="ARBA" id="ARBA00022448"/>
    </source>
</evidence>
<evidence type="ECO:0000313" key="13">
    <source>
        <dbReference type="EMBL" id="CAG9801504.1"/>
    </source>
</evidence>
<keyword evidence="7 11" id="KW-0472">Membrane</keyword>
<evidence type="ECO:0000256" key="1">
    <source>
        <dbReference type="ARBA" id="ARBA00004141"/>
    </source>
</evidence>
<protein>
    <recommendedName>
        <fullName evidence="8">Sugar phosphate exchanger 3</fullName>
    </recommendedName>
    <alternativeName>
        <fullName evidence="9">Solute carrier family 37 member 3</fullName>
    </alternativeName>
</protein>
<dbReference type="GO" id="GO:0016020">
    <property type="term" value="C:membrane"/>
    <property type="evidence" value="ECO:0007669"/>
    <property type="project" value="UniProtKB-SubCell"/>
</dbReference>
<dbReference type="Gene3D" id="1.20.1250.20">
    <property type="entry name" value="MFS general substrate transporter like domains"/>
    <property type="match status" value="2"/>
</dbReference>
<evidence type="ECO:0000313" key="14">
    <source>
        <dbReference type="Proteomes" id="UP001153620"/>
    </source>
</evidence>
<feature type="transmembrane region" description="Helical" evidence="11">
    <location>
        <begin position="480"/>
        <end position="502"/>
    </location>
</feature>
<keyword evidence="5 11" id="KW-0812">Transmembrane</keyword>
<organism evidence="13 14">
    <name type="scientific">Chironomus riparius</name>
    <dbReference type="NCBI Taxonomy" id="315576"/>
    <lineage>
        <taxon>Eukaryota</taxon>
        <taxon>Metazoa</taxon>
        <taxon>Ecdysozoa</taxon>
        <taxon>Arthropoda</taxon>
        <taxon>Hexapoda</taxon>
        <taxon>Insecta</taxon>
        <taxon>Pterygota</taxon>
        <taxon>Neoptera</taxon>
        <taxon>Endopterygota</taxon>
        <taxon>Diptera</taxon>
        <taxon>Nematocera</taxon>
        <taxon>Chironomoidea</taxon>
        <taxon>Chironomidae</taxon>
        <taxon>Chironominae</taxon>
        <taxon>Chironomus</taxon>
    </lineage>
</organism>
<reference evidence="13" key="2">
    <citation type="submission" date="2022-10" db="EMBL/GenBank/DDBJ databases">
        <authorList>
            <consortium name="ENA_rothamsted_submissions"/>
            <consortium name="culmorum"/>
            <person name="King R."/>
        </authorList>
    </citation>
    <scope>NUCLEOTIDE SEQUENCE</scope>
</reference>
<dbReference type="EMBL" id="OU895877">
    <property type="protein sequence ID" value="CAG9801504.1"/>
    <property type="molecule type" value="Genomic_DNA"/>
</dbReference>
<evidence type="ECO:0000259" key="12">
    <source>
        <dbReference type="PROSITE" id="PS50850"/>
    </source>
</evidence>
<dbReference type="InterPro" id="IPR000849">
    <property type="entry name" value="Sugar_P_transporter"/>
</dbReference>
<dbReference type="InterPro" id="IPR011701">
    <property type="entry name" value="MFS"/>
</dbReference>
<feature type="transmembrane region" description="Helical" evidence="11">
    <location>
        <begin position="106"/>
        <end position="130"/>
    </location>
</feature>
<evidence type="ECO:0000256" key="2">
    <source>
        <dbReference type="ARBA" id="ARBA00009598"/>
    </source>
</evidence>
<feature type="transmembrane region" description="Helical" evidence="11">
    <location>
        <begin position="166"/>
        <end position="188"/>
    </location>
</feature>
<feature type="transmembrane region" description="Helical" evidence="11">
    <location>
        <begin position="354"/>
        <end position="374"/>
    </location>
</feature>
<dbReference type="OrthoDB" id="3639251at2759"/>
<keyword evidence="4" id="KW-0762">Sugar transport</keyword>
<feature type="compositionally biased region" description="Polar residues" evidence="10">
    <location>
        <begin position="301"/>
        <end position="315"/>
    </location>
</feature>
<evidence type="ECO:0000256" key="6">
    <source>
        <dbReference type="ARBA" id="ARBA00022989"/>
    </source>
</evidence>
<feature type="transmembrane region" description="Helical" evidence="11">
    <location>
        <begin position="437"/>
        <end position="459"/>
    </location>
</feature>
<feature type="transmembrane region" description="Helical" evidence="11">
    <location>
        <begin position="38"/>
        <end position="59"/>
    </location>
</feature>